<evidence type="ECO:0000313" key="2">
    <source>
        <dbReference type="EMBL" id="AZQ10827.1"/>
    </source>
</evidence>
<dbReference type="InterPro" id="IPR051678">
    <property type="entry name" value="AGP_Transferase"/>
</dbReference>
<dbReference type="Gene3D" id="3.90.1200.10">
    <property type="match status" value="1"/>
</dbReference>
<accession>A0ABN5TWS6</accession>
<sequence>MYQEGLHKSGHITEKSPDGTDATPIALSRALQAHSDAATGLPLERLADWLEDWLEVWIVSKTGVEITTLTINDTGWSNLVIDINHRWILRLPKQLIAPEKGLPAPRFALEQAIITALCHQGLPASLMPALILSSASTANTAKSPATKVLPEVMLYPKIDGAHTAIDSLIREAQKLLAQQLARFLASLHQLPRAPELVGLGLNAYPYGDDDFLADILPAAAAHLSRDGQQNALAYFENAVNRFEHNPLPKPRICHGDFGPGNILIGPDGSLGGVLDFSDVCLGDPAMDLAPLWRRTSSDFFASLLAQYQTELGDTHWQALHPASLMERIQFQALRKASFVIWYAERYGFEDGIQNSLGYLKHHFE</sequence>
<proteinExistence type="predicted"/>
<dbReference type="Proteomes" id="UP000278437">
    <property type="component" value="Chromosome"/>
</dbReference>
<name>A0ABN5TWS6_9GAMM</name>
<reference evidence="3" key="1">
    <citation type="submission" date="2017-03" db="EMBL/GenBank/DDBJ databases">
        <title>Full genome sequence of a non-lethal Shewanella isolate that potentiates virulence of Vibio parahaemolyticus causing acute hepatopancreatic necrosis disease (AHPND) in shrimp.</title>
        <authorList>
            <person name="Prachumwat A."/>
            <person name="Sritunyalucksana K."/>
        </authorList>
    </citation>
    <scope>NUCLEOTIDE SEQUENCE [LARGE SCALE GENOMIC DNA]</scope>
    <source>
        <strain evidence="3">TH2012</strain>
    </source>
</reference>
<evidence type="ECO:0000313" key="3">
    <source>
        <dbReference type="Proteomes" id="UP000278437"/>
    </source>
</evidence>
<keyword evidence="3" id="KW-1185">Reference proteome</keyword>
<dbReference type="Pfam" id="PF01636">
    <property type="entry name" value="APH"/>
    <property type="match status" value="1"/>
</dbReference>
<dbReference type="PANTHER" id="PTHR21310:SF15">
    <property type="entry name" value="AMINOGLYCOSIDE PHOSPHOTRANSFERASE DOMAIN-CONTAINING PROTEIN"/>
    <property type="match status" value="1"/>
</dbReference>
<organism evidence="2 3">
    <name type="scientific">Shewanella khirikhana</name>
    <dbReference type="NCBI Taxonomy" id="1965282"/>
    <lineage>
        <taxon>Bacteria</taxon>
        <taxon>Pseudomonadati</taxon>
        <taxon>Pseudomonadota</taxon>
        <taxon>Gammaproteobacteria</taxon>
        <taxon>Alteromonadales</taxon>
        <taxon>Shewanellaceae</taxon>
        <taxon>Shewanella</taxon>
    </lineage>
</organism>
<dbReference type="SUPFAM" id="SSF56112">
    <property type="entry name" value="Protein kinase-like (PK-like)"/>
    <property type="match status" value="1"/>
</dbReference>
<evidence type="ECO:0000259" key="1">
    <source>
        <dbReference type="Pfam" id="PF01636"/>
    </source>
</evidence>
<feature type="domain" description="Aminoglycoside phosphotransferase" evidence="1">
    <location>
        <begin position="70"/>
        <end position="320"/>
    </location>
</feature>
<dbReference type="InterPro" id="IPR011009">
    <property type="entry name" value="Kinase-like_dom_sf"/>
</dbReference>
<dbReference type="InterPro" id="IPR002575">
    <property type="entry name" value="Aminoglycoside_PTrfase"/>
</dbReference>
<protein>
    <submittedName>
        <fullName evidence="2">Phosphotransferase enzyme family protein</fullName>
    </submittedName>
</protein>
<dbReference type="PANTHER" id="PTHR21310">
    <property type="entry name" value="AMINOGLYCOSIDE PHOSPHOTRANSFERASE-RELATED-RELATED"/>
    <property type="match status" value="1"/>
</dbReference>
<gene>
    <name evidence="2" type="ORF">STH12_01719</name>
</gene>
<dbReference type="EMBL" id="CP020373">
    <property type="protein sequence ID" value="AZQ10827.1"/>
    <property type="molecule type" value="Genomic_DNA"/>
</dbReference>